<keyword evidence="1" id="KW-0812">Transmembrane</keyword>
<name>A0A428MJ07_9BACT</name>
<dbReference type="EMBL" id="RSDW01000001">
    <property type="protein sequence ID" value="RSL16846.1"/>
    <property type="molecule type" value="Genomic_DNA"/>
</dbReference>
<keyword evidence="1" id="KW-1133">Transmembrane helix</keyword>
<accession>A0A428MJ07</accession>
<dbReference type="Proteomes" id="UP000269669">
    <property type="component" value="Unassembled WGS sequence"/>
</dbReference>
<keyword evidence="1" id="KW-0472">Membrane</keyword>
<evidence type="ECO:0000313" key="3">
    <source>
        <dbReference type="Proteomes" id="UP000269669"/>
    </source>
</evidence>
<comment type="caution">
    <text evidence="2">The sequence shown here is derived from an EMBL/GenBank/DDBJ whole genome shotgun (WGS) entry which is preliminary data.</text>
</comment>
<dbReference type="AlphaFoldDB" id="A0A428MJ07"/>
<evidence type="ECO:0000256" key="1">
    <source>
        <dbReference type="SAM" id="Phobius"/>
    </source>
</evidence>
<sequence length="123" mass="14153">MPTSLIEHALHHDWLEIEAEVCDCRFIRAKIGSRSSVGEAAHYAVGFKYEVNGITYQGVLSSPVEVRAHDKFSIRYNPEYPEENNSLASECDRGWFRYYIYILATLVIGFVVYDIARSLVFNR</sequence>
<evidence type="ECO:0008006" key="4">
    <source>
        <dbReference type="Google" id="ProtNLM"/>
    </source>
</evidence>
<feature type="transmembrane region" description="Helical" evidence="1">
    <location>
        <begin position="98"/>
        <end position="116"/>
    </location>
</feature>
<keyword evidence="3" id="KW-1185">Reference proteome</keyword>
<dbReference type="RefSeq" id="WP_125485405.1">
    <property type="nucleotide sequence ID" value="NZ_RSDW01000001.1"/>
</dbReference>
<protein>
    <recommendedName>
        <fullName evidence="4">DUF3592 domain-containing protein</fullName>
    </recommendedName>
</protein>
<gene>
    <name evidence="2" type="ORF">EDE15_2371</name>
</gene>
<proteinExistence type="predicted"/>
<organism evidence="2 3">
    <name type="scientific">Edaphobacter aggregans</name>
    <dbReference type="NCBI Taxonomy" id="570835"/>
    <lineage>
        <taxon>Bacteria</taxon>
        <taxon>Pseudomonadati</taxon>
        <taxon>Acidobacteriota</taxon>
        <taxon>Terriglobia</taxon>
        <taxon>Terriglobales</taxon>
        <taxon>Acidobacteriaceae</taxon>
        <taxon>Edaphobacter</taxon>
    </lineage>
</organism>
<reference evidence="2 3" key="1">
    <citation type="submission" date="2018-12" db="EMBL/GenBank/DDBJ databases">
        <title>Sequencing of bacterial isolates from soil warming experiment in Harvard Forest, Massachusetts, USA.</title>
        <authorList>
            <person name="Deangelis K."/>
        </authorList>
    </citation>
    <scope>NUCLEOTIDE SEQUENCE [LARGE SCALE GENOMIC DNA]</scope>
    <source>
        <strain evidence="2 3">EB153</strain>
    </source>
</reference>
<dbReference type="OrthoDB" id="121897at2"/>
<evidence type="ECO:0000313" key="2">
    <source>
        <dbReference type="EMBL" id="RSL16846.1"/>
    </source>
</evidence>